<feature type="domain" description="THAP-type" evidence="7">
    <location>
        <begin position="106"/>
        <end position="172"/>
    </location>
</feature>
<evidence type="ECO:0000256" key="3">
    <source>
        <dbReference type="ARBA" id="ARBA00022833"/>
    </source>
</evidence>
<evidence type="ECO:0000259" key="6">
    <source>
        <dbReference type="SMART" id="SM00692"/>
    </source>
</evidence>
<dbReference type="SMART" id="SM00692">
    <property type="entry name" value="DM3"/>
    <property type="match status" value="1"/>
</dbReference>
<evidence type="ECO:0000313" key="9">
    <source>
        <dbReference type="Proteomes" id="UP000000311"/>
    </source>
</evidence>
<reference evidence="8 9" key="1">
    <citation type="journal article" date="2010" name="Science">
        <title>Genomic comparison of the ants Camponotus floridanus and Harpegnathos saltator.</title>
        <authorList>
            <person name="Bonasio R."/>
            <person name="Zhang G."/>
            <person name="Ye C."/>
            <person name="Mutti N.S."/>
            <person name="Fang X."/>
            <person name="Qin N."/>
            <person name="Donahue G."/>
            <person name="Yang P."/>
            <person name="Li Q."/>
            <person name="Li C."/>
            <person name="Zhang P."/>
            <person name="Huang Z."/>
            <person name="Berger S.L."/>
            <person name="Reinberg D."/>
            <person name="Wang J."/>
            <person name="Liebig J."/>
        </authorList>
    </citation>
    <scope>NUCLEOTIDE SEQUENCE [LARGE SCALE GENOMIC DNA]</scope>
    <source>
        <strain evidence="9">C129</strain>
    </source>
</reference>
<dbReference type="OrthoDB" id="7554156at2759"/>
<feature type="region of interest" description="Disordered" evidence="5">
    <location>
        <begin position="240"/>
        <end position="270"/>
    </location>
</feature>
<evidence type="ECO:0000256" key="5">
    <source>
        <dbReference type="SAM" id="MobiDB-lite"/>
    </source>
</evidence>
<dbReference type="Proteomes" id="UP000000311">
    <property type="component" value="Unassembled WGS sequence"/>
</dbReference>
<protein>
    <recommendedName>
        <fullName evidence="6 7">THAP-type domain-containing protein</fullName>
    </recommendedName>
</protein>
<dbReference type="Pfam" id="PF05485">
    <property type="entry name" value="THAP"/>
    <property type="match status" value="1"/>
</dbReference>
<dbReference type="GO" id="GO:0003677">
    <property type="term" value="F:DNA binding"/>
    <property type="evidence" value="ECO:0007669"/>
    <property type="project" value="UniProtKB-KW"/>
</dbReference>
<dbReference type="EMBL" id="GL438816">
    <property type="protein sequence ID" value="EFN68487.1"/>
    <property type="molecule type" value="Genomic_DNA"/>
</dbReference>
<evidence type="ECO:0000259" key="7">
    <source>
        <dbReference type="SMART" id="SM00980"/>
    </source>
</evidence>
<organism evidence="9">
    <name type="scientific">Camponotus floridanus</name>
    <name type="common">Florida carpenter ant</name>
    <dbReference type="NCBI Taxonomy" id="104421"/>
    <lineage>
        <taxon>Eukaryota</taxon>
        <taxon>Metazoa</taxon>
        <taxon>Ecdysozoa</taxon>
        <taxon>Arthropoda</taxon>
        <taxon>Hexapoda</taxon>
        <taxon>Insecta</taxon>
        <taxon>Pterygota</taxon>
        <taxon>Neoptera</taxon>
        <taxon>Endopterygota</taxon>
        <taxon>Hymenoptera</taxon>
        <taxon>Apocrita</taxon>
        <taxon>Aculeata</taxon>
        <taxon>Formicoidea</taxon>
        <taxon>Formicidae</taxon>
        <taxon>Formicinae</taxon>
        <taxon>Camponotus</taxon>
    </lineage>
</organism>
<dbReference type="SMART" id="SM00980">
    <property type="entry name" value="THAP"/>
    <property type="match status" value="1"/>
</dbReference>
<dbReference type="SUPFAM" id="SSF57716">
    <property type="entry name" value="Glucocorticoid receptor-like (DNA-binding domain)"/>
    <property type="match status" value="1"/>
</dbReference>
<dbReference type="AlphaFoldDB" id="E2ADK3"/>
<evidence type="ECO:0000313" key="8">
    <source>
        <dbReference type="EMBL" id="EFN68487.1"/>
    </source>
</evidence>
<dbReference type="GO" id="GO:0008270">
    <property type="term" value="F:zinc ion binding"/>
    <property type="evidence" value="ECO:0007669"/>
    <property type="project" value="UniProtKB-KW"/>
</dbReference>
<proteinExistence type="predicted"/>
<feature type="domain" description="THAP-type" evidence="6">
    <location>
        <begin position="107"/>
        <end position="171"/>
    </location>
</feature>
<keyword evidence="4" id="KW-0238">DNA-binding</keyword>
<dbReference type="InterPro" id="IPR038441">
    <property type="entry name" value="THAP_Znf_sf"/>
</dbReference>
<dbReference type="InterPro" id="IPR006612">
    <property type="entry name" value="THAP_Znf"/>
</dbReference>
<accession>E2ADK3</accession>
<keyword evidence="3" id="KW-0862">Zinc</keyword>
<evidence type="ECO:0000256" key="2">
    <source>
        <dbReference type="ARBA" id="ARBA00022771"/>
    </source>
</evidence>
<gene>
    <name evidence="8" type="ORF">EAG_06054</name>
</gene>
<keyword evidence="1" id="KW-0479">Metal-binding</keyword>
<sequence>MELDKLIVTSASVIMLHYSIQLWKKSRRRRSHGRRRWWVRPINRWKDQFGYRTNFVHEIETQDHEEFYYNFRMWPEQFNWLLDRVQDKLQKRSRRTPLDPKLRLQVTLFLPSNESSKVEWLSAINKTVSKSSRVCSRHFKSTDFKYKIQNGKICKSLTSDAVPSLMLNTSSEAENIEPTTPDTLDSSSNILCENLLLATSSSTDLQNNQECFQSCQNICDKESHNEDSQTDNEVITLESRSKNPIDSSTAALSPNANPVSLKRRNSNSEFKHIPKRPRHIRYIGDVTRDDFTSDQAFLVVEKYYKETKNKLKLKDKNISRFKKKVSTFEDLLDHLKEVGLISKEGLDANIT</sequence>
<name>E2ADK3_CAMFO</name>
<feature type="compositionally biased region" description="Polar residues" evidence="5">
    <location>
        <begin position="242"/>
        <end position="258"/>
    </location>
</feature>
<keyword evidence="9" id="KW-1185">Reference proteome</keyword>
<dbReference type="Gene3D" id="6.20.210.20">
    <property type="entry name" value="THAP domain"/>
    <property type="match status" value="1"/>
</dbReference>
<evidence type="ECO:0000256" key="4">
    <source>
        <dbReference type="ARBA" id="ARBA00023125"/>
    </source>
</evidence>
<dbReference type="InParanoid" id="E2ADK3"/>
<keyword evidence="2" id="KW-0863">Zinc-finger</keyword>
<evidence type="ECO:0000256" key="1">
    <source>
        <dbReference type="ARBA" id="ARBA00022723"/>
    </source>
</evidence>